<name>A0A218YX69_9HELO</name>
<dbReference type="Proteomes" id="UP000242519">
    <property type="component" value="Unassembled WGS sequence"/>
</dbReference>
<keyword evidence="3" id="KW-1185">Reference proteome</keyword>
<evidence type="ECO:0000313" key="3">
    <source>
        <dbReference type="Proteomes" id="UP000242519"/>
    </source>
</evidence>
<comment type="caution">
    <text evidence="2">The sequence shown here is derived from an EMBL/GenBank/DDBJ whole genome shotgun (WGS) entry which is preliminary data.</text>
</comment>
<accession>A0A218YX69</accession>
<feature type="compositionally biased region" description="Basic and acidic residues" evidence="1">
    <location>
        <begin position="184"/>
        <end position="198"/>
    </location>
</feature>
<evidence type="ECO:0000256" key="1">
    <source>
        <dbReference type="SAM" id="MobiDB-lite"/>
    </source>
</evidence>
<dbReference type="AlphaFoldDB" id="A0A218YX69"/>
<feature type="region of interest" description="Disordered" evidence="1">
    <location>
        <begin position="162"/>
        <end position="198"/>
    </location>
</feature>
<dbReference type="InParanoid" id="A0A218YX69"/>
<evidence type="ECO:0000313" key="2">
    <source>
        <dbReference type="EMBL" id="OWO99693.1"/>
    </source>
</evidence>
<reference evidence="2 3" key="1">
    <citation type="submission" date="2017-04" db="EMBL/GenBank/DDBJ databases">
        <title>Draft genome sequence of Marssonina coronaria NL1: causal agent of apple blotch.</title>
        <authorList>
            <person name="Cheng Q."/>
        </authorList>
    </citation>
    <scope>NUCLEOTIDE SEQUENCE [LARGE SCALE GENOMIC DNA]</scope>
    <source>
        <strain evidence="2 3">NL1</strain>
    </source>
</reference>
<organism evidence="2 3">
    <name type="scientific">Diplocarpon coronariae</name>
    <dbReference type="NCBI Taxonomy" id="2795749"/>
    <lineage>
        <taxon>Eukaryota</taxon>
        <taxon>Fungi</taxon>
        <taxon>Dikarya</taxon>
        <taxon>Ascomycota</taxon>
        <taxon>Pezizomycotina</taxon>
        <taxon>Leotiomycetes</taxon>
        <taxon>Helotiales</taxon>
        <taxon>Drepanopezizaceae</taxon>
        <taxon>Diplocarpon</taxon>
    </lineage>
</organism>
<protein>
    <submittedName>
        <fullName evidence="2">Uncharacterized protein</fullName>
    </submittedName>
</protein>
<dbReference type="EMBL" id="MZNU01000345">
    <property type="protein sequence ID" value="OWO99693.1"/>
    <property type="molecule type" value="Genomic_DNA"/>
</dbReference>
<gene>
    <name evidence="2" type="ORF">B2J93_9443</name>
</gene>
<sequence>MLTKRLVGGPSCLRRPDLLGGGARGGGGGVGRGAWHVGCGTCIGLFYKGPRDVFSSTGVPPTDKRQPPTANRLPKIVSTQKRAWRFVDCIAPSMERRLPQHSSRHDGRVGAQIPDDFATDSTRWIRRRSPPPTGTAPATVLHLSEETASPYRRLQLLIAAGKAPLPSQEREVEGGKDSPATVPRHPDKDLALRYLHDE</sequence>
<proteinExistence type="predicted"/>